<name>A0A0B2X2Z4_METAS</name>
<feature type="region of interest" description="Disordered" evidence="1">
    <location>
        <begin position="66"/>
        <end position="115"/>
    </location>
</feature>
<dbReference type="RefSeq" id="XP_040680741.1">
    <property type="nucleotide sequence ID" value="XM_040821327.1"/>
</dbReference>
<dbReference type="GeneID" id="63736983"/>
<evidence type="ECO:0000256" key="1">
    <source>
        <dbReference type="SAM" id="MobiDB-lite"/>
    </source>
</evidence>
<sequence length="177" mass="20063">MQDLRRDARKRTGDMYIRRGFNAVHHEEFEFFVDKFSWGRFFGRWGQARKLRWPWRTSVNSLRAGGLSLTKKQLHQDGGRSKQHGPRPQSRKRSRGLDLTEPAVAGGTGSGQTSPAVADLAQASYHALEERLASMNARLLQVESYPKDGRPLRYGPGFHLYPTMCEEACTKKVVAST</sequence>
<comment type="caution">
    <text evidence="2">The sequence shown here is derived from an EMBL/GenBank/DDBJ whole genome shotgun (WGS) entry which is preliminary data.</text>
</comment>
<reference evidence="2 3" key="1">
    <citation type="journal article" date="2014" name="Proc. Natl. Acad. Sci. U.S.A.">
        <title>Trajectory and genomic determinants of fungal-pathogen speciation and host adaptation.</title>
        <authorList>
            <person name="Hu X."/>
            <person name="Xiao G."/>
            <person name="Zheng P."/>
            <person name="Shang Y."/>
            <person name="Su Y."/>
            <person name="Zhang X."/>
            <person name="Liu X."/>
            <person name="Zhan S."/>
            <person name="St Leger R.J."/>
            <person name="Wang C."/>
        </authorList>
    </citation>
    <scope>NUCLEOTIDE SEQUENCE [LARGE SCALE GENOMIC DNA]</scope>
    <source>
        <strain evidence="2 3">ARSEF 1941</strain>
    </source>
</reference>
<evidence type="ECO:0000313" key="3">
    <source>
        <dbReference type="Proteomes" id="UP000030816"/>
    </source>
</evidence>
<dbReference type="HOGENOM" id="CLU_1518211_0_0_1"/>
<gene>
    <name evidence="2" type="ORF">MAM_02528</name>
</gene>
<evidence type="ECO:0000313" key="2">
    <source>
        <dbReference type="EMBL" id="KHN99675.1"/>
    </source>
</evidence>
<dbReference type="AlphaFoldDB" id="A0A0B2X2Z4"/>
<protein>
    <submittedName>
        <fullName evidence="2">Uncharacterized protein</fullName>
    </submittedName>
</protein>
<keyword evidence="3" id="KW-1185">Reference proteome</keyword>
<dbReference type="Proteomes" id="UP000030816">
    <property type="component" value="Unassembled WGS sequence"/>
</dbReference>
<proteinExistence type="predicted"/>
<dbReference type="OrthoDB" id="4935829at2759"/>
<accession>A0A0B2X2Z4</accession>
<feature type="compositionally biased region" description="Basic residues" evidence="1">
    <location>
        <begin position="81"/>
        <end position="94"/>
    </location>
</feature>
<organism evidence="2 3">
    <name type="scientific">Metarhizium album (strain ARSEF 1941)</name>
    <dbReference type="NCBI Taxonomy" id="1081103"/>
    <lineage>
        <taxon>Eukaryota</taxon>
        <taxon>Fungi</taxon>
        <taxon>Dikarya</taxon>
        <taxon>Ascomycota</taxon>
        <taxon>Pezizomycotina</taxon>
        <taxon>Sordariomycetes</taxon>
        <taxon>Hypocreomycetidae</taxon>
        <taxon>Hypocreales</taxon>
        <taxon>Clavicipitaceae</taxon>
        <taxon>Metarhizium</taxon>
    </lineage>
</organism>
<dbReference type="EMBL" id="AZHE01000004">
    <property type="protein sequence ID" value="KHN99675.1"/>
    <property type="molecule type" value="Genomic_DNA"/>
</dbReference>